<sequence length="241" mass="26695">MSDNCKHGLPGEETHDTEDLFAHCGHDLPPASGMTTVIPAATQSFVYPAEGGYYGYAGGQYSPCQHYGDTVKVGNYTIWAGGAAYLKPKDLKNIDVLVPLLDTMMPFGFRGRYQVLALPLKDYGGVPPNWRQGVEDVIKELEAGRRVLSFCQGGHGRTGTLLASLVALLESVEQTPDPIEAVRERYCDRAVETRAQAEAVFALRGESLPGHYTKEFPKVYTVGKKKKKRWFFGYRGDRSLW</sequence>
<evidence type="ECO:0000259" key="1">
    <source>
        <dbReference type="PROSITE" id="PS50056"/>
    </source>
</evidence>
<dbReference type="Proteomes" id="UP000176377">
    <property type="component" value="Unassembled WGS sequence"/>
</dbReference>
<dbReference type="Gene3D" id="3.90.190.10">
    <property type="entry name" value="Protein tyrosine phosphatase superfamily"/>
    <property type="match status" value="1"/>
</dbReference>
<gene>
    <name evidence="2" type="ORF">A2765_00100</name>
</gene>
<dbReference type="AlphaFoldDB" id="A0A1F6DBB6"/>
<accession>A0A1F6DBB6</accession>
<comment type="caution">
    <text evidence="2">The sequence shown here is derived from an EMBL/GenBank/DDBJ whole genome shotgun (WGS) entry which is preliminary data.</text>
</comment>
<evidence type="ECO:0000313" key="2">
    <source>
        <dbReference type="EMBL" id="OGG58709.1"/>
    </source>
</evidence>
<dbReference type="InterPro" id="IPR000387">
    <property type="entry name" value="Tyr_Pase_dom"/>
</dbReference>
<organism evidence="2 3">
    <name type="scientific">Candidatus Kaiserbacteria bacterium RIFCSPHIGHO2_01_FULL_56_24</name>
    <dbReference type="NCBI Taxonomy" id="1798487"/>
    <lineage>
        <taxon>Bacteria</taxon>
        <taxon>Candidatus Kaiseribacteriota</taxon>
    </lineage>
</organism>
<dbReference type="SUPFAM" id="SSF52799">
    <property type="entry name" value="(Phosphotyrosine protein) phosphatases II"/>
    <property type="match status" value="1"/>
</dbReference>
<dbReference type="PROSITE" id="PS50056">
    <property type="entry name" value="TYR_PHOSPHATASE_2"/>
    <property type="match status" value="1"/>
</dbReference>
<dbReference type="InterPro" id="IPR029021">
    <property type="entry name" value="Prot-tyrosine_phosphatase-like"/>
</dbReference>
<proteinExistence type="predicted"/>
<name>A0A1F6DBB6_9BACT</name>
<dbReference type="EMBL" id="MFLA01000029">
    <property type="protein sequence ID" value="OGG58709.1"/>
    <property type="molecule type" value="Genomic_DNA"/>
</dbReference>
<evidence type="ECO:0000313" key="3">
    <source>
        <dbReference type="Proteomes" id="UP000176377"/>
    </source>
</evidence>
<feature type="domain" description="Tyrosine specific protein phosphatases" evidence="1">
    <location>
        <begin position="128"/>
        <end position="185"/>
    </location>
</feature>
<protein>
    <recommendedName>
        <fullName evidence="1">Tyrosine specific protein phosphatases domain-containing protein</fullName>
    </recommendedName>
</protein>
<reference evidence="2 3" key="1">
    <citation type="journal article" date="2016" name="Nat. Commun.">
        <title>Thousands of microbial genomes shed light on interconnected biogeochemical processes in an aquifer system.</title>
        <authorList>
            <person name="Anantharaman K."/>
            <person name="Brown C.T."/>
            <person name="Hug L.A."/>
            <person name="Sharon I."/>
            <person name="Castelle C.J."/>
            <person name="Probst A.J."/>
            <person name="Thomas B.C."/>
            <person name="Singh A."/>
            <person name="Wilkins M.J."/>
            <person name="Karaoz U."/>
            <person name="Brodie E.L."/>
            <person name="Williams K.H."/>
            <person name="Hubbard S.S."/>
            <person name="Banfield J.F."/>
        </authorList>
    </citation>
    <scope>NUCLEOTIDE SEQUENCE [LARGE SCALE GENOMIC DNA]</scope>
</reference>